<dbReference type="AlphaFoldDB" id="A0A386WN90"/>
<organism evidence="2 3">
    <name type="scientific">Micromonospora tulbaghiae</name>
    <dbReference type="NCBI Taxonomy" id="479978"/>
    <lineage>
        <taxon>Bacteria</taxon>
        <taxon>Bacillati</taxon>
        <taxon>Actinomycetota</taxon>
        <taxon>Actinomycetes</taxon>
        <taxon>Micromonosporales</taxon>
        <taxon>Micromonosporaceae</taxon>
        <taxon>Micromonospora</taxon>
    </lineage>
</organism>
<evidence type="ECO:0008006" key="4">
    <source>
        <dbReference type="Google" id="ProtNLM"/>
    </source>
</evidence>
<reference evidence="2 3" key="1">
    <citation type="submission" date="2017-10" db="EMBL/GenBank/DDBJ databases">
        <title>Integration of genomic and chemical information greatly accelerates assignment of the full stereostructure of myelolactone, a potent inhibitor of myeloma from a marine-derived Micromonospora.</title>
        <authorList>
            <person name="Kim M.C."/>
            <person name="Machado H."/>
            <person name="Jensen P.R."/>
            <person name="Fenical W."/>
        </authorList>
    </citation>
    <scope>NUCLEOTIDE SEQUENCE [LARGE SCALE GENOMIC DNA]</scope>
    <source>
        <strain evidence="2 3">CNY-010</strain>
    </source>
</reference>
<dbReference type="KEGG" id="mtua:CSH63_15785"/>
<keyword evidence="1" id="KW-0812">Transmembrane</keyword>
<evidence type="ECO:0000313" key="3">
    <source>
        <dbReference type="Proteomes" id="UP000267804"/>
    </source>
</evidence>
<sequence length="228" mass="23927">MPVPNTVPVPKLRRAALVALFALLLVALAGRTLFMLWEPPFDGAIHYGDVRELGSAYWPMNLYLGGPAYAVSWIAAAVFIVGLARGRAGVLNLVGAFLAGLGGVVFALAITAEVLPFAYAADPAVLPEQEGRALFDVFNDQLDGLLPAILGSQVAIVLGMVLALVGILIGRTMPRPLVVAALVYVVAFVLVPQDAGRAVVVVSYLLQVALVAAIGWYGLRAATADERP</sequence>
<dbReference type="Proteomes" id="UP000267804">
    <property type="component" value="Chromosome"/>
</dbReference>
<dbReference type="EMBL" id="CP024087">
    <property type="protein sequence ID" value="AYF28890.1"/>
    <property type="molecule type" value="Genomic_DNA"/>
</dbReference>
<feature type="transmembrane region" description="Helical" evidence="1">
    <location>
        <begin position="145"/>
        <end position="169"/>
    </location>
</feature>
<feature type="transmembrane region" description="Helical" evidence="1">
    <location>
        <begin position="198"/>
        <end position="219"/>
    </location>
</feature>
<keyword evidence="1" id="KW-1133">Transmembrane helix</keyword>
<accession>A0A386WN90</accession>
<proteinExistence type="predicted"/>
<dbReference type="RefSeq" id="WP_120570944.1">
    <property type="nucleotide sequence ID" value="NZ_CP024087.1"/>
</dbReference>
<feature type="transmembrane region" description="Helical" evidence="1">
    <location>
        <begin position="90"/>
        <end position="110"/>
    </location>
</feature>
<evidence type="ECO:0000313" key="2">
    <source>
        <dbReference type="EMBL" id="AYF28890.1"/>
    </source>
</evidence>
<evidence type="ECO:0000256" key="1">
    <source>
        <dbReference type="SAM" id="Phobius"/>
    </source>
</evidence>
<gene>
    <name evidence="2" type="ORF">CSH63_15785</name>
</gene>
<name>A0A386WN90_9ACTN</name>
<feature type="transmembrane region" description="Helical" evidence="1">
    <location>
        <begin position="62"/>
        <end position="83"/>
    </location>
</feature>
<feature type="transmembrane region" description="Helical" evidence="1">
    <location>
        <begin position="176"/>
        <end position="192"/>
    </location>
</feature>
<keyword evidence="1" id="KW-0472">Membrane</keyword>
<protein>
    <recommendedName>
        <fullName evidence="4">DUF4386 domain-containing protein</fullName>
    </recommendedName>
</protein>